<proteinExistence type="predicted"/>
<dbReference type="Gene3D" id="3.30.700.10">
    <property type="entry name" value="Glycoprotein, Type 4 Pilin"/>
    <property type="match status" value="1"/>
</dbReference>
<keyword evidence="3" id="KW-1185">Reference proteome</keyword>
<evidence type="ECO:0000313" key="2">
    <source>
        <dbReference type="EMBL" id="SNR86428.1"/>
    </source>
</evidence>
<accession>A0A238ZU32</accession>
<gene>
    <name evidence="2" type="ORF">SAMN05446037_100192</name>
</gene>
<dbReference type="SUPFAM" id="SSF54523">
    <property type="entry name" value="Pili subunits"/>
    <property type="match status" value="1"/>
</dbReference>
<protein>
    <submittedName>
        <fullName evidence="2">Prepilin-type N-terminal cleavage/methylation domain-containing protein</fullName>
    </submittedName>
</protein>
<dbReference type="Proteomes" id="UP000198304">
    <property type="component" value="Unassembled WGS sequence"/>
</dbReference>
<dbReference type="RefSeq" id="WP_089280890.1">
    <property type="nucleotide sequence ID" value="NZ_FZOJ01000001.1"/>
</dbReference>
<sequence length="121" mass="12862">MIQFLCKKVRNKKGFTLIELIVVIAILGILAGIAVPRFQNVTANANSKANLAEHKIAVSAVQLFRAESTTNALPTKSDDLDPYIEGGWAGLTSGTHTFAYDATTGVTITSSPSGEETNIKP</sequence>
<keyword evidence="1" id="KW-0812">Transmembrane</keyword>
<keyword evidence="1" id="KW-0472">Membrane</keyword>
<dbReference type="PROSITE" id="PS00409">
    <property type="entry name" value="PROKAR_NTER_METHYL"/>
    <property type="match status" value="1"/>
</dbReference>
<dbReference type="AlphaFoldDB" id="A0A238ZU32"/>
<dbReference type="NCBIfam" id="TIGR02532">
    <property type="entry name" value="IV_pilin_GFxxxE"/>
    <property type="match status" value="1"/>
</dbReference>
<reference evidence="2 3" key="1">
    <citation type="submission" date="2017-06" db="EMBL/GenBank/DDBJ databases">
        <authorList>
            <person name="Kim H.J."/>
            <person name="Triplett B.A."/>
        </authorList>
    </citation>
    <scope>NUCLEOTIDE SEQUENCE [LARGE SCALE GENOMIC DNA]</scope>
    <source>
        <strain evidence="2 3">SCA</strain>
    </source>
</reference>
<evidence type="ECO:0000313" key="3">
    <source>
        <dbReference type="Proteomes" id="UP000198304"/>
    </source>
</evidence>
<feature type="transmembrane region" description="Helical" evidence="1">
    <location>
        <begin position="15"/>
        <end position="35"/>
    </location>
</feature>
<evidence type="ECO:0000256" key="1">
    <source>
        <dbReference type="SAM" id="Phobius"/>
    </source>
</evidence>
<keyword evidence="1" id="KW-1133">Transmembrane helix</keyword>
<dbReference type="InterPro" id="IPR012902">
    <property type="entry name" value="N_methyl_site"/>
</dbReference>
<dbReference type="InterPro" id="IPR045584">
    <property type="entry name" value="Pilin-like"/>
</dbReference>
<name>A0A238ZU32_9FIRM</name>
<organism evidence="2 3">
    <name type="scientific">Anaerovirgula multivorans</name>
    <dbReference type="NCBI Taxonomy" id="312168"/>
    <lineage>
        <taxon>Bacteria</taxon>
        <taxon>Bacillati</taxon>
        <taxon>Bacillota</taxon>
        <taxon>Clostridia</taxon>
        <taxon>Peptostreptococcales</taxon>
        <taxon>Natronincolaceae</taxon>
        <taxon>Anaerovirgula</taxon>
    </lineage>
</organism>
<dbReference type="EMBL" id="FZOJ01000001">
    <property type="protein sequence ID" value="SNR86428.1"/>
    <property type="molecule type" value="Genomic_DNA"/>
</dbReference>
<dbReference type="PANTHER" id="PTHR30093">
    <property type="entry name" value="GENERAL SECRETION PATHWAY PROTEIN G"/>
    <property type="match status" value="1"/>
</dbReference>
<dbReference type="Pfam" id="PF07963">
    <property type="entry name" value="N_methyl"/>
    <property type="match status" value="1"/>
</dbReference>
<dbReference type="OrthoDB" id="1819208at2"/>